<name>E6U7U3_ETHHY</name>
<evidence type="ECO:0000313" key="4">
    <source>
        <dbReference type="Proteomes" id="UP000001551"/>
    </source>
</evidence>
<dbReference type="PROSITE" id="PS50887">
    <property type="entry name" value="GGDEF"/>
    <property type="match status" value="1"/>
</dbReference>
<dbReference type="InterPro" id="IPR000160">
    <property type="entry name" value="GGDEF_dom"/>
</dbReference>
<dbReference type="PANTHER" id="PTHR45138:SF9">
    <property type="entry name" value="DIGUANYLATE CYCLASE DGCM-RELATED"/>
    <property type="match status" value="1"/>
</dbReference>
<dbReference type="Proteomes" id="UP000001551">
    <property type="component" value="Chromosome"/>
</dbReference>
<dbReference type="CDD" id="cd01949">
    <property type="entry name" value="GGDEF"/>
    <property type="match status" value="1"/>
</dbReference>
<dbReference type="PANTHER" id="PTHR45138">
    <property type="entry name" value="REGULATORY COMPONENTS OF SENSORY TRANSDUCTION SYSTEM"/>
    <property type="match status" value="1"/>
</dbReference>
<dbReference type="STRING" id="663278.Ethha_2723"/>
<keyword evidence="1" id="KW-0472">Membrane</keyword>
<dbReference type="KEGG" id="eha:Ethha_2723"/>
<dbReference type="InterPro" id="IPR050469">
    <property type="entry name" value="Diguanylate_Cyclase"/>
</dbReference>
<gene>
    <name evidence="3" type="ordered locus">Ethha_2723</name>
</gene>
<evidence type="ECO:0000313" key="3">
    <source>
        <dbReference type="EMBL" id="ADU28216.1"/>
    </source>
</evidence>
<feature type="transmembrane region" description="Helical" evidence="1">
    <location>
        <begin position="24"/>
        <end position="47"/>
    </location>
</feature>
<keyword evidence="4" id="KW-1185">Reference proteome</keyword>
<dbReference type="InterPro" id="IPR043128">
    <property type="entry name" value="Rev_trsase/Diguanyl_cyclase"/>
</dbReference>
<reference evidence="3 4" key="1">
    <citation type="submission" date="2010-12" db="EMBL/GenBank/DDBJ databases">
        <title>Complete sequence of Ethanoligenens harbinense YUAN-3.</title>
        <authorList>
            <person name="Lucas S."/>
            <person name="Copeland A."/>
            <person name="Lapidus A."/>
            <person name="Cheng J.-F."/>
            <person name="Bruce D."/>
            <person name="Goodwin L."/>
            <person name="Pitluck S."/>
            <person name="Chertkov O."/>
            <person name="Misra M."/>
            <person name="Detter J.C."/>
            <person name="Han C."/>
            <person name="Tapia R."/>
            <person name="Land M."/>
            <person name="Hauser L."/>
            <person name="Jeffries C."/>
            <person name="Kyrpides N."/>
            <person name="Ivanova N."/>
            <person name="Mikhailova N."/>
            <person name="Wang A."/>
            <person name="Mouttaki H."/>
            <person name="He Z."/>
            <person name="Zhou J."/>
            <person name="Hemme C.L."/>
            <person name="Woyke T."/>
        </authorList>
    </citation>
    <scope>NUCLEOTIDE SEQUENCE [LARGE SCALE GENOMIC DNA]</scope>
    <source>
        <strain evidence="4">DSM 18485 / JCM 12961 / CGMCC 1.5033 / YUAN-3</strain>
    </source>
</reference>
<dbReference type="GO" id="GO:0005886">
    <property type="term" value="C:plasma membrane"/>
    <property type="evidence" value="ECO:0007669"/>
    <property type="project" value="TreeGrafter"/>
</dbReference>
<dbReference type="SUPFAM" id="SSF55073">
    <property type="entry name" value="Nucleotide cyclase"/>
    <property type="match status" value="1"/>
</dbReference>
<dbReference type="InterPro" id="IPR029787">
    <property type="entry name" value="Nucleotide_cyclase"/>
</dbReference>
<dbReference type="SMART" id="SM00267">
    <property type="entry name" value="GGDEF"/>
    <property type="match status" value="1"/>
</dbReference>
<dbReference type="GO" id="GO:0052621">
    <property type="term" value="F:diguanylate cyclase activity"/>
    <property type="evidence" value="ECO:0007669"/>
    <property type="project" value="TreeGrafter"/>
</dbReference>
<dbReference type="eggNOG" id="COG3706">
    <property type="taxonomic scope" value="Bacteria"/>
</dbReference>
<evidence type="ECO:0000256" key="1">
    <source>
        <dbReference type="SAM" id="Phobius"/>
    </source>
</evidence>
<feature type="transmembrane region" description="Helical" evidence="1">
    <location>
        <begin position="53"/>
        <end position="73"/>
    </location>
</feature>
<keyword evidence="1" id="KW-1133">Transmembrane helix</keyword>
<accession>E6U7U3</accession>
<protein>
    <submittedName>
        <fullName evidence="3">Diguanylate cyclase</fullName>
    </submittedName>
</protein>
<feature type="domain" description="GGDEF" evidence="2">
    <location>
        <begin position="232"/>
        <end position="360"/>
    </location>
</feature>
<dbReference type="GO" id="GO:0043709">
    <property type="term" value="P:cell adhesion involved in single-species biofilm formation"/>
    <property type="evidence" value="ECO:0007669"/>
    <property type="project" value="TreeGrafter"/>
</dbReference>
<dbReference type="HOGENOM" id="CLU_000445_11_1_9"/>
<dbReference type="NCBIfam" id="TIGR00254">
    <property type="entry name" value="GGDEF"/>
    <property type="match status" value="1"/>
</dbReference>
<dbReference type="GO" id="GO:1902201">
    <property type="term" value="P:negative regulation of bacterial-type flagellum-dependent cell motility"/>
    <property type="evidence" value="ECO:0007669"/>
    <property type="project" value="TreeGrafter"/>
</dbReference>
<sequence>MFKFVDRIIQRGLSLRDVLASSDLYLRLALQNACLCALVTHLLFLIFFACTQVWSLLLVNVGSVGCYALCLLLTLKKRYALAGSILSMEIVLYTLIACLVTGSGDYLLLCMFLDLMVQLMIPYRSIRFRAILTCLFLPYLIFLLFLNERIQPLVDLGRAHVYLSVVLVACTFVAICIGGLLLPRVQSSINYRIRRQIAELQNEAYLDPLTHLHNRRYADIVFKKLLEFNDGGNWYAALLDIDDFKVINDVYGHLAGDLVLKTLSDVVQQKLRVSDFAFRWGGEEFLLLVKGSAPEETAHILERIRQAMEDTEVLFEQHPIRFTVTIGADAFDIRDPLSSINHCDQKMYMGKRGGKNRVVF</sequence>
<dbReference type="Pfam" id="PF00990">
    <property type="entry name" value="GGDEF"/>
    <property type="match status" value="1"/>
</dbReference>
<dbReference type="AlphaFoldDB" id="E6U7U3"/>
<dbReference type="EMBL" id="CP002400">
    <property type="protein sequence ID" value="ADU28216.1"/>
    <property type="molecule type" value="Genomic_DNA"/>
</dbReference>
<evidence type="ECO:0000259" key="2">
    <source>
        <dbReference type="PROSITE" id="PS50887"/>
    </source>
</evidence>
<proteinExistence type="predicted"/>
<organism evidence="3 4">
    <name type="scientific">Ethanoligenens harbinense (strain DSM 18485 / JCM 12961 / CGMCC 1.5033 / YUAN-3)</name>
    <dbReference type="NCBI Taxonomy" id="663278"/>
    <lineage>
        <taxon>Bacteria</taxon>
        <taxon>Bacillati</taxon>
        <taxon>Bacillota</taxon>
        <taxon>Clostridia</taxon>
        <taxon>Eubacteriales</taxon>
        <taxon>Oscillospiraceae</taxon>
        <taxon>Ethanoligenens</taxon>
    </lineage>
</organism>
<feature type="transmembrane region" description="Helical" evidence="1">
    <location>
        <begin position="130"/>
        <end position="147"/>
    </location>
</feature>
<feature type="transmembrane region" description="Helical" evidence="1">
    <location>
        <begin position="159"/>
        <end position="182"/>
    </location>
</feature>
<dbReference type="RefSeq" id="WP_013486559.1">
    <property type="nucleotide sequence ID" value="NC_014828.1"/>
</dbReference>
<keyword evidence="1" id="KW-0812">Transmembrane</keyword>
<dbReference type="Gene3D" id="3.30.70.270">
    <property type="match status" value="1"/>
</dbReference>